<dbReference type="GeneID" id="109485898"/>
<evidence type="ECO:0000313" key="2">
    <source>
        <dbReference type="Proteomes" id="UP000515135"/>
    </source>
</evidence>
<gene>
    <name evidence="3" type="primary">LOC109485898</name>
</gene>
<dbReference type="RefSeq" id="XP_019645140.1">
    <property type="nucleotide sequence ID" value="XM_019789581.1"/>
</dbReference>
<dbReference type="Proteomes" id="UP000515135">
    <property type="component" value="Unplaced"/>
</dbReference>
<name>A0A6P4ZVB7_BRABE</name>
<reference evidence="3" key="1">
    <citation type="submission" date="2025-08" db="UniProtKB">
        <authorList>
            <consortium name="RefSeq"/>
        </authorList>
    </citation>
    <scope>IDENTIFICATION</scope>
    <source>
        <tissue evidence="3">Gonad</tissue>
    </source>
</reference>
<organism evidence="2 3">
    <name type="scientific">Branchiostoma belcheri</name>
    <name type="common">Amphioxus</name>
    <dbReference type="NCBI Taxonomy" id="7741"/>
    <lineage>
        <taxon>Eukaryota</taxon>
        <taxon>Metazoa</taxon>
        <taxon>Chordata</taxon>
        <taxon>Cephalochordata</taxon>
        <taxon>Leptocardii</taxon>
        <taxon>Amphioxiformes</taxon>
        <taxon>Branchiostomatidae</taxon>
        <taxon>Branchiostoma</taxon>
    </lineage>
</organism>
<dbReference type="AlphaFoldDB" id="A0A6P4ZVB7"/>
<keyword evidence="1" id="KW-0732">Signal</keyword>
<feature type="chain" id="PRO_5027938518" evidence="1">
    <location>
        <begin position="23"/>
        <end position="117"/>
    </location>
</feature>
<dbReference type="KEGG" id="bbel:109485898"/>
<evidence type="ECO:0000313" key="3">
    <source>
        <dbReference type="RefSeq" id="XP_019645140.1"/>
    </source>
</evidence>
<sequence>MFVMTVLLLFATTLMLPEDSDALPPSDFLRAFLCAQKKIKQGSCYSWEWGRDYRSIPFAKRGMDPKQLKALCLLQYGPRVCDSPLLNIRFRWPSQMYKKAADDDRVNKKSAEWDSPN</sequence>
<feature type="signal peptide" evidence="1">
    <location>
        <begin position="1"/>
        <end position="22"/>
    </location>
</feature>
<evidence type="ECO:0000256" key="1">
    <source>
        <dbReference type="SAM" id="SignalP"/>
    </source>
</evidence>
<keyword evidence="2" id="KW-1185">Reference proteome</keyword>
<dbReference type="OrthoDB" id="9985862at2759"/>
<accession>A0A6P4ZVB7</accession>
<protein>
    <submittedName>
        <fullName evidence="3">Uncharacterized protein LOC109485898</fullName>
    </submittedName>
</protein>
<proteinExistence type="predicted"/>